<dbReference type="GO" id="GO:0030170">
    <property type="term" value="F:pyridoxal phosphate binding"/>
    <property type="evidence" value="ECO:0007669"/>
    <property type="project" value="InterPro"/>
</dbReference>
<comment type="similarity">
    <text evidence="4">Belongs to the trans-sulfuration enzymes family.</text>
</comment>
<dbReference type="GO" id="GO:0019346">
    <property type="term" value="P:transsulfuration"/>
    <property type="evidence" value="ECO:0007669"/>
    <property type="project" value="InterPro"/>
</dbReference>
<accession>A0A066RSF5</accession>
<dbReference type="InterPro" id="IPR054542">
    <property type="entry name" value="Cys_met_metab_PP"/>
</dbReference>
<dbReference type="Pfam" id="PF01053">
    <property type="entry name" value="Cys_Met_Meta_PP"/>
    <property type="match status" value="1"/>
</dbReference>
<reference evidence="5 6" key="1">
    <citation type="submission" date="2014-04" db="EMBL/GenBank/DDBJ databases">
        <title>Draft genome sequence of Photobacterium halotolerans S2753: a solonamide, ngercheumicin and holomycin producer.</title>
        <authorList>
            <person name="Machado H.R."/>
            <person name="Gram L."/>
        </authorList>
    </citation>
    <scope>NUCLEOTIDE SEQUENCE [LARGE SCALE GENOMIC DNA]</scope>
    <source>
        <strain evidence="5 6">S2753</strain>
    </source>
</reference>
<keyword evidence="2 3" id="KW-0663">Pyridoxal phosphate</keyword>
<dbReference type="GO" id="GO:0005737">
    <property type="term" value="C:cytoplasm"/>
    <property type="evidence" value="ECO:0007669"/>
    <property type="project" value="TreeGrafter"/>
</dbReference>
<keyword evidence="6" id="KW-1185">Reference proteome</keyword>
<sequence length="389" mass="41293">MSDKKTATIAVRSGIETDQPFRAVVPPIYLTSTYGFPELGTLPQYDYSRSGNPTRNLLADTLAELEGGAGAVVTSCGTAAINLLATAQLGPEDLVVAPHDCYGGTYRLFNTRAGKGDFQVLFVDQGDAQALADALAKKPKLVWVETPSNPLLRVVDVALLCEQAHAVGALVAVDNTFLSPALQQPIALGADFVVHSTTKYINGHSDVVGGVLIAKDSEHAEKLSWWANCIGATGAPFDAYLTLRGVRTLVPRMRMHEENSARLLAYLQTQPLVGKIYHPSLADHPGHDIAARQQAGFGSMLSFELAGSMKQLEIFVAALECFSLAESLGGTESLIAHPASMTHRAMSDEAQLEAGLLPSLLRLSVGLEDADDLIADLAQAFAKAAEISA</sequence>
<dbReference type="Proteomes" id="UP000027192">
    <property type="component" value="Unassembled WGS sequence"/>
</dbReference>
<comment type="caution">
    <text evidence="5">The sequence shown here is derived from an EMBL/GenBank/DDBJ whole genome shotgun (WGS) entry which is preliminary data.</text>
</comment>
<evidence type="ECO:0000313" key="6">
    <source>
        <dbReference type="Proteomes" id="UP000027192"/>
    </source>
</evidence>
<dbReference type="GO" id="GO:0019343">
    <property type="term" value="P:cysteine biosynthetic process via cystathionine"/>
    <property type="evidence" value="ECO:0007669"/>
    <property type="project" value="TreeGrafter"/>
</dbReference>
<dbReference type="InterPro" id="IPR015421">
    <property type="entry name" value="PyrdxlP-dep_Trfase_major"/>
</dbReference>
<proteinExistence type="inferred from homology"/>
<dbReference type="InterPro" id="IPR015422">
    <property type="entry name" value="PyrdxlP-dep_Trfase_small"/>
</dbReference>
<evidence type="ECO:0000256" key="3">
    <source>
        <dbReference type="PIRSR" id="PIRSR001434-2"/>
    </source>
</evidence>
<dbReference type="PANTHER" id="PTHR11808">
    <property type="entry name" value="TRANS-SULFURATION ENZYME FAMILY MEMBER"/>
    <property type="match status" value="1"/>
</dbReference>
<name>A0A066RSF5_9GAMM</name>
<dbReference type="OrthoDB" id="9805807at2"/>
<evidence type="ECO:0000256" key="4">
    <source>
        <dbReference type="RuleBase" id="RU362118"/>
    </source>
</evidence>
<feature type="modified residue" description="N6-(pyridoxal phosphate)lysine" evidence="3">
    <location>
        <position position="199"/>
    </location>
</feature>
<dbReference type="GO" id="GO:0004123">
    <property type="term" value="F:cystathionine gamma-lyase activity"/>
    <property type="evidence" value="ECO:0007669"/>
    <property type="project" value="TreeGrafter"/>
</dbReference>
<dbReference type="NCBIfam" id="NF006463">
    <property type="entry name" value="PRK08861.1"/>
    <property type="match status" value="1"/>
</dbReference>
<evidence type="ECO:0000256" key="1">
    <source>
        <dbReference type="ARBA" id="ARBA00001933"/>
    </source>
</evidence>
<evidence type="ECO:0000256" key="2">
    <source>
        <dbReference type="ARBA" id="ARBA00022898"/>
    </source>
</evidence>
<keyword evidence="5" id="KW-0808">Transferase</keyword>
<organism evidence="5 6">
    <name type="scientific">Photobacterium galatheae</name>
    <dbReference type="NCBI Taxonomy" id="1654360"/>
    <lineage>
        <taxon>Bacteria</taxon>
        <taxon>Pseudomonadati</taxon>
        <taxon>Pseudomonadota</taxon>
        <taxon>Gammaproteobacteria</taxon>
        <taxon>Vibrionales</taxon>
        <taxon>Vibrionaceae</taxon>
        <taxon>Photobacterium</taxon>
    </lineage>
</organism>
<dbReference type="InterPro" id="IPR000277">
    <property type="entry name" value="Cys/Met-Metab_PyrdxlP-dep_enz"/>
</dbReference>
<dbReference type="NCBIfam" id="TIGR02080">
    <property type="entry name" value="O_succ_thio_ly"/>
    <property type="match status" value="1"/>
</dbReference>
<dbReference type="PANTHER" id="PTHR11808:SF75">
    <property type="entry name" value="CYSTATHIONINE GAMMA-SYNTHASE"/>
    <property type="match status" value="1"/>
</dbReference>
<dbReference type="InterPro" id="IPR011821">
    <property type="entry name" value="O_succ_thio_ly"/>
</dbReference>
<dbReference type="FunFam" id="3.40.640.10:FF:000038">
    <property type="entry name" value="Cystathionine gamma-synthase"/>
    <property type="match status" value="1"/>
</dbReference>
<dbReference type="InterPro" id="IPR015424">
    <property type="entry name" value="PyrdxlP-dep_Trfase"/>
</dbReference>
<dbReference type="STRING" id="1654360.EA58_16020"/>
<dbReference type="PROSITE" id="PS00868">
    <property type="entry name" value="CYS_MET_METAB_PP"/>
    <property type="match status" value="1"/>
</dbReference>
<dbReference type="EC" id="2.5.1.48" evidence="5"/>
<evidence type="ECO:0000313" key="5">
    <source>
        <dbReference type="EMBL" id="KDM90617.1"/>
    </source>
</evidence>
<dbReference type="GO" id="GO:0003962">
    <property type="term" value="F:cystathionine gamma-synthase activity"/>
    <property type="evidence" value="ECO:0007669"/>
    <property type="project" value="UniProtKB-EC"/>
</dbReference>
<dbReference type="SUPFAM" id="SSF53383">
    <property type="entry name" value="PLP-dependent transferases"/>
    <property type="match status" value="1"/>
</dbReference>
<dbReference type="PIRSF" id="PIRSF001434">
    <property type="entry name" value="CGS"/>
    <property type="match status" value="1"/>
</dbReference>
<dbReference type="RefSeq" id="WP_036754643.1">
    <property type="nucleotide sequence ID" value="NZ_JAGSGC010000013.1"/>
</dbReference>
<comment type="cofactor">
    <cofactor evidence="1 4">
        <name>pyridoxal 5'-phosphate</name>
        <dbReference type="ChEBI" id="CHEBI:597326"/>
    </cofactor>
</comment>
<dbReference type="CDD" id="cd00614">
    <property type="entry name" value="CGS_like"/>
    <property type="match status" value="1"/>
</dbReference>
<protein>
    <submittedName>
        <fullName evidence="5">Cystathionine gamma-synthase</fullName>
        <ecNumber evidence="5">2.5.1.48</ecNumber>
    </submittedName>
</protein>
<dbReference type="Gene3D" id="3.90.1150.10">
    <property type="entry name" value="Aspartate Aminotransferase, domain 1"/>
    <property type="match status" value="1"/>
</dbReference>
<dbReference type="Gene3D" id="3.40.640.10">
    <property type="entry name" value="Type I PLP-dependent aspartate aminotransferase-like (Major domain)"/>
    <property type="match status" value="1"/>
</dbReference>
<gene>
    <name evidence="5" type="ORF">EA58_16020</name>
</gene>
<dbReference type="AlphaFoldDB" id="A0A066RSF5"/>
<dbReference type="EMBL" id="JMIB01000030">
    <property type="protein sequence ID" value="KDM90617.1"/>
    <property type="molecule type" value="Genomic_DNA"/>
</dbReference>